<name>A0A506U8J9_9HYPH</name>
<evidence type="ECO:0000256" key="10">
    <source>
        <dbReference type="ARBA" id="ARBA00023002"/>
    </source>
</evidence>
<keyword evidence="8" id="KW-0249">Electron transport</keyword>
<gene>
    <name evidence="19" type="primary">cyoD</name>
    <name evidence="19" type="ORF">FJU11_07155</name>
</gene>
<dbReference type="GO" id="GO:0015078">
    <property type="term" value="F:proton transmembrane transporter activity"/>
    <property type="evidence" value="ECO:0007669"/>
    <property type="project" value="TreeGrafter"/>
</dbReference>
<dbReference type="Proteomes" id="UP000320314">
    <property type="component" value="Unassembled WGS sequence"/>
</dbReference>
<evidence type="ECO:0000256" key="6">
    <source>
        <dbReference type="ARBA" id="ARBA00022475"/>
    </source>
</evidence>
<protein>
    <recommendedName>
        <fullName evidence="4">Cytochrome bo(3) ubiquinol oxidase subunit 4</fullName>
    </recommendedName>
    <alternativeName>
        <fullName evidence="16">Cytochrome o ubiquinol oxidase subunit 4</fullName>
    </alternativeName>
    <alternativeName>
        <fullName evidence="13">Oxidase bo(3) subunit 4</fullName>
    </alternativeName>
    <alternativeName>
        <fullName evidence="14">Ubiquinol oxidase polypeptide IV</fullName>
    </alternativeName>
    <alternativeName>
        <fullName evidence="15">Ubiquinol oxidase subunit 4</fullName>
    </alternativeName>
</protein>
<evidence type="ECO:0000256" key="12">
    <source>
        <dbReference type="ARBA" id="ARBA00025694"/>
    </source>
</evidence>
<feature type="transmembrane region" description="Helical" evidence="18">
    <location>
        <begin position="96"/>
        <end position="117"/>
    </location>
</feature>
<dbReference type="EMBL" id="VHLH01000010">
    <property type="protein sequence ID" value="TPW29666.1"/>
    <property type="molecule type" value="Genomic_DNA"/>
</dbReference>
<dbReference type="InterPro" id="IPR014210">
    <property type="entry name" value="Cyt_o_ubiqinol_oxidase_su4"/>
</dbReference>
<evidence type="ECO:0000256" key="1">
    <source>
        <dbReference type="ARBA" id="ARBA00004651"/>
    </source>
</evidence>
<evidence type="ECO:0000256" key="8">
    <source>
        <dbReference type="ARBA" id="ARBA00022982"/>
    </source>
</evidence>
<evidence type="ECO:0000256" key="5">
    <source>
        <dbReference type="ARBA" id="ARBA00022448"/>
    </source>
</evidence>
<evidence type="ECO:0000256" key="2">
    <source>
        <dbReference type="ARBA" id="ARBA00008079"/>
    </source>
</evidence>
<evidence type="ECO:0000256" key="13">
    <source>
        <dbReference type="ARBA" id="ARBA00030071"/>
    </source>
</evidence>
<dbReference type="GO" id="GO:0009319">
    <property type="term" value="C:cytochrome o ubiquinol oxidase complex"/>
    <property type="evidence" value="ECO:0007669"/>
    <property type="project" value="TreeGrafter"/>
</dbReference>
<accession>A0A506U8J9</accession>
<evidence type="ECO:0000256" key="18">
    <source>
        <dbReference type="SAM" id="Phobius"/>
    </source>
</evidence>
<evidence type="ECO:0000256" key="3">
    <source>
        <dbReference type="ARBA" id="ARBA00011700"/>
    </source>
</evidence>
<dbReference type="Pfam" id="PF03626">
    <property type="entry name" value="COX4_pro"/>
    <property type="match status" value="1"/>
</dbReference>
<evidence type="ECO:0000256" key="9">
    <source>
        <dbReference type="ARBA" id="ARBA00022989"/>
    </source>
</evidence>
<sequence length="125" mass="13940">MFARRRTGTRSLAGSTGSHGRPEDEQAEYRRELGSYVRGVSLAFVLTAIPFALVHWSMLSHGWLLVAIGVLALVQVVVHFRFFLHIDPPNQHTDDLMLILFTSLILIAMAGGTTWILTDLAARMH</sequence>
<organism evidence="19 20">
    <name type="scientific">Pararhizobium mangrovi</name>
    <dbReference type="NCBI Taxonomy" id="2590452"/>
    <lineage>
        <taxon>Bacteria</taxon>
        <taxon>Pseudomonadati</taxon>
        <taxon>Pseudomonadota</taxon>
        <taxon>Alphaproteobacteria</taxon>
        <taxon>Hyphomicrobiales</taxon>
        <taxon>Rhizobiaceae</taxon>
        <taxon>Rhizobium/Agrobacterium group</taxon>
        <taxon>Pararhizobium</taxon>
    </lineage>
</organism>
<evidence type="ECO:0000256" key="4">
    <source>
        <dbReference type="ARBA" id="ARBA00014689"/>
    </source>
</evidence>
<feature type="transmembrane region" description="Helical" evidence="18">
    <location>
        <begin position="62"/>
        <end position="84"/>
    </location>
</feature>
<dbReference type="GO" id="GO:0009486">
    <property type="term" value="F:cytochrome bo3 ubiquinol oxidase activity"/>
    <property type="evidence" value="ECO:0007669"/>
    <property type="project" value="InterPro"/>
</dbReference>
<dbReference type="PANTHER" id="PTHR36835">
    <property type="entry name" value="CYTOCHROME BO(3) UBIQUINOL OXIDASE SUBUNIT 4"/>
    <property type="match status" value="1"/>
</dbReference>
<proteinExistence type="inferred from homology"/>
<dbReference type="NCBIfam" id="TIGR02847">
    <property type="entry name" value="CyoD"/>
    <property type="match status" value="1"/>
</dbReference>
<dbReference type="OrthoDB" id="7278008at2"/>
<comment type="subunit">
    <text evidence="3">Heterooctamer of two A chains, two B chains, two C chains and two D chains.</text>
</comment>
<feature type="region of interest" description="Disordered" evidence="17">
    <location>
        <begin position="1"/>
        <end position="25"/>
    </location>
</feature>
<reference evidence="19 20" key="1">
    <citation type="submission" date="2019-06" db="EMBL/GenBank/DDBJ databases">
        <authorList>
            <person name="Li M."/>
        </authorList>
    </citation>
    <scope>NUCLEOTIDE SEQUENCE [LARGE SCALE GENOMIC DNA]</scope>
    <source>
        <strain evidence="19 20">BGMRC6574</strain>
    </source>
</reference>
<comment type="subcellular location">
    <subcellularLocation>
        <location evidence="1">Cell membrane</location>
        <topology evidence="1">Multi-pass membrane protein</topology>
    </subcellularLocation>
</comment>
<evidence type="ECO:0000256" key="7">
    <source>
        <dbReference type="ARBA" id="ARBA00022692"/>
    </source>
</evidence>
<evidence type="ECO:0000256" key="11">
    <source>
        <dbReference type="ARBA" id="ARBA00023136"/>
    </source>
</evidence>
<comment type="function">
    <text evidence="12">Cytochrome bo(3) ubiquinol terminal oxidase is the component of the aerobic respiratory chain of E.coli that predominates when cells are grown at high aeration. Has proton pump activity across the membrane in addition to electron transfer, pumping 2 protons/electron.</text>
</comment>
<keyword evidence="10" id="KW-0560">Oxidoreductase</keyword>
<feature type="compositionally biased region" description="Polar residues" evidence="17">
    <location>
        <begin position="9"/>
        <end position="18"/>
    </location>
</feature>
<dbReference type="AlphaFoldDB" id="A0A506U8J9"/>
<evidence type="ECO:0000256" key="16">
    <source>
        <dbReference type="ARBA" id="ARBA00032185"/>
    </source>
</evidence>
<keyword evidence="5" id="KW-0813">Transport</keyword>
<keyword evidence="11 18" id="KW-0472">Membrane</keyword>
<feature type="transmembrane region" description="Helical" evidence="18">
    <location>
        <begin position="36"/>
        <end position="56"/>
    </location>
</feature>
<keyword evidence="9 18" id="KW-1133">Transmembrane helix</keyword>
<dbReference type="InterPro" id="IPR005171">
    <property type="entry name" value="Cyt_c_oxidase_su4_prok"/>
</dbReference>
<dbReference type="GO" id="GO:0019646">
    <property type="term" value="P:aerobic electron transport chain"/>
    <property type="evidence" value="ECO:0007669"/>
    <property type="project" value="TreeGrafter"/>
</dbReference>
<keyword evidence="20" id="KW-1185">Reference proteome</keyword>
<dbReference type="GO" id="GO:0015990">
    <property type="term" value="P:electron transport coupled proton transport"/>
    <property type="evidence" value="ECO:0007669"/>
    <property type="project" value="InterPro"/>
</dbReference>
<evidence type="ECO:0000256" key="14">
    <source>
        <dbReference type="ARBA" id="ARBA00030211"/>
    </source>
</evidence>
<dbReference type="GO" id="GO:0005886">
    <property type="term" value="C:plasma membrane"/>
    <property type="evidence" value="ECO:0007669"/>
    <property type="project" value="UniProtKB-SubCell"/>
</dbReference>
<evidence type="ECO:0000313" key="20">
    <source>
        <dbReference type="Proteomes" id="UP000320314"/>
    </source>
</evidence>
<comment type="similarity">
    <text evidence="2">Belongs to the cytochrome c oxidase bacterial subunit 4 family.</text>
</comment>
<evidence type="ECO:0000313" key="19">
    <source>
        <dbReference type="EMBL" id="TPW29666.1"/>
    </source>
</evidence>
<dbReference type="InterPro" id="IPR050968">
    <property type="entry name" value="Cytochrome_c_oxidase_bac_sub4"/>
</dbReference>
<evidence type="ECO:0000256" key="17">
    <source>
        <dbReference type="SAM" id="MobiDB-lite"/>
    </source>
</evidence>
<evidence type="ECO:0000256" key="15">
    <source>
        <dbReference type="ARBA" id="ARBA00031887"/>
    </source>
</evidence>
<dbReference type="PANTHER" id="PTHR36835:SF1">
    <property type="entry name" value="CYTOCHROME BO(3) UBIQUINOL OXIDASE SUBUNIT 4"/>
    <property type="match status" value="1"/>
</dbReference>
<keyword evidence="7 18" id="KW-0812">Transmembrane</keyword>
<keyword evidence="6" id="KW-1003">Cell membrane</keyword>
<comment type="caution">
    <text evidence="19">The sequence shown here is derived from an EMBL/GenBank/DDBJ whole genome shotgun (WGS) entry which is preliminary data.</text>
</comment>